<feature type="signal peptide" evidence="1">
    <location>
        <begin position="1"/>
        <end position="18"/>
    </location>
</feature>
<proteinExistence type="predicted"/>
<protein>
    <submittedName>
        <fullName evidence="2">Uncharacterized protein</fullName>
    </submittedName>
</protein>
<feature type="chain" id="PRO_5035729696" evidence="1">
    <location>
        <begin position="19"/>
        <end position="96"/>
    </location>
</feature>
<evidence type="ECO:0000313" key="3">
    <source>
        <dbReference type="Proteomes" id="UP000494206"/>
    </source>
</evidence>
<keyword evidence="3" id="KW-1185">Reference proteome</keyword>
<gene>
    <name evidence="2" type="ORF">CBOVIS_LOCUS1297</name>
</gene>
<organism evidence="2 3">
    <name type="scientific">Caenorhabditis bovis</name>
    <dbReference type="NCBI Taxonomy" id="2654633"/>
    <lineage>
        <taxon>Eukaryota</taxon>
        <taxon>Metazoa</taxon>
        <taxon>Ecdysozoa</taxon>
        <taxon>Nematoda</taxon>
        <taxon>Chromadorea</taxon>
        <taxon>Rhabditida</taxon>
        <taxon>Rhabditina</taxon>
        <taxon>Rhabditomorpha</taxon>
        <taxon>Rhabditoidea</taxon>
        <taxon>Rhabditidae</taxon>
        <taxon>Peloderinae</taxon>
        <taxon>Caenorhabditis</taxon>
    </lineage>
</organism>
<sequence>MSLKALTITILCITFVEANWRQQRVVNFQTNMGQMQAHSGDVIKKYLPARFDNLWGLGNGKVVDNSALTPHNIDDYKMASRQRQVFAWRPMDIPEW</sequence>
<reference evidence="2 3" key="1">
    <citation type="submission" date="2020-04" db="EMBL/GenBank/DDBJ databases">
        <authorList>
            <person name="Laetsch R D."/>
            <person name="Stevens L."/>
            <person name="Kumar S."/>
            <person name="Blaxter L. M."/>
        </authorList>
    </citation>
    <scope>NUCLEOTIDE SEQUENCE [LARGE SCALE GENOMIC DNA]</scope>
</reference>
<comment type="caution">
    <text evidence="2">The sequence shown here is derived from an EMBL/GenBank/DDBJ whole genome shotgun (WGS) entry which is preliminary data.</text>
</comment>
<dbReference type="OrthoDB" id="5825358at2759"/>
<dbReference type="Proteomes" id="UP000494206">
    <property type="component" value="Unassembled WGS sequence"/>
</dbReference>
<keyword evidence="1" id="KW-0732">Signal</keyword>
<dbReference type="AlphaFoldDB" id="A0A8S1E2U3"/>
<evidence type="ECO:0000256" key="1">
    <source>
        <dbReference type="SAM" id="SignalP"/>
    </source>
</evidence>
<dbReference type="EMBL" id="CADEPM010000001">
    <property type="protein sequence ID" value="CAB3397959.1"/>
    <property type="molecule type" value="Genomic_DNA"/>
</dbReference>
<accession>A0A8S1E2U3</accession>
<evidence type="ECO:0000313" key="2">
    <source>
        <dbReference type="EMBL" id="CAB3397959.1"/>
    </source>
</evidence>
<name>A0A8S1E2U3_9PELO</name>